<dbReference type="PANTHER" id="PTHR43809">
    <property type="entry name" value="NITRITE REDUCTASE (NADH) LARGE SUBUNIT"/>
    <property type="match status" value="1"/>
</dbReference>
<evidence type="ECO:0000313" key="7">
    <source>
        <dbReference type="EMBL" id="KAK5019460.1"/>
    </source>
</evidence>
<proteinExistence type="predicted"/>
<sequence>MKFDVKRREYDIVVIGEEAHLAYNRVGLTSFFQHREVENLYLNPKEWVSSKLGCRQ</sequence>
<dbReference type="EMBL" id="JAVRRA010029685">
    <property type="protein sequence ID" value="KAK5019460.1"/>
    <property type="molecule type" value="Genomic_DNA"/>
</dbReference>
<evidence type="ECO:0000256" key="2">
    <source>
        <dbReference type="ARBA" id="ARBA00022617"/>
    </source>
</evidence>
<protein>
    <submittedName>
        <fullName evidence="7">Uncharacterized protein</fullName>
    </submittedName>
</protein>
<keyword evidence="6" id="KW-0411">Iron-sulfur</keyword>
<organism evidence="7 8">
    <name type="scientific">Cryomyces antarcticus</name>
    <dbReference type="NCBI Taxonomy" id="329879"/>
    <lineage>
        <taxon>Eukaryota</taxon>
        <taxon>Fungi</taxon>
        <taxon>Dikarya</taxon>
        <taxon>Ascomycota</taxon>
        <taxon>Pezizomycotina</taxon>
        <taxon>Dothideomycetes</taxon>
        <taxon>Dothideomycetes incertae sedis</taxon>
        <taxon>Cryomyces</taxon>
    </lineage>
</organism>
<feature type="non-terminal residue" evidence="7">
    <location>
        <position position="56"/>
    </location>
</feature>
<keyword evidence="2" id="KW-0349">Heme</keyword>
<evidence type="ECO:0000256" key="3">
    <source>
        <dbReference type="ARBA" id="ARBA00022723"/>
    </source>
</evidence>
<keyword evidence="5" id="KW-0408">Iron</keyword>
<dbReference type="Proteomes" id="UP001357485">
    <property type="component" value="Unassembled WGS sequence"/>
</dbReference>
<evidence type="ECO:0000256" key="1">
    <source>
        <dbReference type="ARBA" id="ARBA00004909"/>
    </source>
</evidence>
<dbReference type="InterPro" id="IPR052034">
    <property type="entry name" value="NasD-like"/>
</dbReference>
<reference evidence="7 8" key="1">
    <citation type="submission" date="2023-08" db="EMBL/GenBank/DDBJ databases">
        <title>Black Yeasts Isolated from many extreme environments.</title>
        <authorList>
            <person name="Coleine C."/>
            <person name="Stajich J.E."/>
            <person name="Selbmann L."/>
        </authorList>
    </citation>
    <scope>NUCLEOTIDE SEQUENCE [LARGE SCALE GENOMIC DNA]</scope>
    <source>
        <strain evidence="7 8">CCFEE 536</strain>
    </source>
</reference>
<dbReference type="PANTHER" id="PTHR43809:SF1">
    <property type="entry name" value="NITRITE REDUCTASE (NADH) LARGE SUBUNIT"/>
    <property type="match status" value="1"/>
</dbReference>
<evidence type="ECO:0000313" key="8">
    <source>
        <dbReference type="Proteomes" id="UP001357485"/>
    </source>
</evidence>
<comment type="pathway">
    <text evidence="1">Nitrogen metabolism.</text>
</comment>
<evidence type="ECO:0000256" key="6">
    <source>
        <dbReference type="ARBA" id="ARBA00023014"/>
    </source>
</evidence>
<evidence type="ECO:0000256" key="5">
    <source>
        <dbReference type="ARBA" id="ARBA00023004"/>
    </source>
</evidence>
<keyword evidence="4" id="KW-0560">Oxidoreductase</keyword>
<dbReference type="InterPro" id="IPR036188">
    <property type="entry name" value="FAD/NAD-bd_sf"/>
</dbReference>
<keyword evidence="3" id="KW-0479">Metal-binding</keyword>
<gene>
    <name evidence="7" type="ORF">LTR16_012694</name>
</gene>
<comment type="caution">
    <text evidence="7">The sequence shown here is derived from an EMBL/GenBank/DDBJ whole genome shotgun (WGS) entry which is preliminary data.</text>
</comment>
<keyword evidence="8" id="KW-1185">Reference proteome</keyword>
<dbReference type="Gene3D" id="3.50.50.60">
    <property type="entry name" value="FAD/NAD(P)-binding domain"/>
    <property type="match status" value="1"/>
</dbReference>
<evidence type="ECO:0000256" key="4">
    <source>
        <dbReference type="ARBA" id="ARBA00023002"/>
    </source>
</evidence>
<name>A0ABR0ISS0_9PEZI</name>
<accession>A0ABR0ISS0</accession>